<protein>
    <recommendedName>
        <fullName evidence="1">Mitochondrial import inner membrane translocase subunit TIM50</fullName>
    </recommendedName>
</protein>
<dbReference type="SMART" id="SM00577">
    <property type="entry name" value="CPDc"/>
    <property type="match status" value="1"/>
</dbReference>
<dbReference type="InterPro" id="IPR036412">
    <property type="entry name" value="HAD-like_sf"/>
</dbReference>
<dbReference type="InterPro" id="IPR023214">
    <property type="entry name" value="HAD_sf"/>
</dbReference>
<comment type="subunit">
    <text evidence="1">Component of the TIM23 complex.</text>
</comment>
<dbReference type="Gene3D" id="3.40.50.1000">
    <property type="entry name" value="HAD superfamily/HAD-like"/>
    <property type="match status" value="1"/>
</dbReference>
<evidence type="ECO:0000256" key="1">
    <source>
        <dbReference type="RuleBase" id="RU365079"/>
    </source>
</evidence>
<dbReference type="PANTHER" id="PTHR12210">
    <property type="entry name" value="DULLARD PROTEIN PHOSPHATASE"/>
    <property type="match status" value="1"/>
</dbReference>
<keyword evidence="1" id="KW-0653">Protein transport</keyword>
<dbReference type="Pfam" id="PF03031">
    <property type="entry name" value="NIF"/>
    <property type="match status" value="1"/>
</dbReference>
<keyword evidence="1" id="KW-0813">Transport</keyword>
<dbReference type="InterPro" id="IPR004274">
    <property type="entry name" value="FCP1_dom"/>
</dbReference>
<comment type="subcellular location">
    <subcellularLocation>
        <location evidence="1">Mitochondrion inner membrane</location>
        <topology evidence="1">Single-pass membrane protein</topology>
    </subcellularLocation>
</comment>
<organism evidence="4 5">
    <name type="scientific">Euplotes crassus</name>
    <dbReference type="NCBI Taxonomy" id="5936"/>
    <lineage>
        <taxon>Eukaryota</taxon>
        <taxon>Sar</taxon>
        <taxon>Alveolata</taxon>
        <taxon>Ciliophora</taxon>
        <taxon>Intramacronucleata</taxon>
        <taxon>Spirotrichea</taxon>
        <taxon>Hypotrichia</taxon>
        <taxon>Euplotida</taxon>
        <taxon>Euplotidae</taxon>
        <taxon>Moneuplotes</taxon>
    </lineage>
</organism>
<evidence type="ECO:0000313" key="5">
    <source>
        <dbReference type="Proteomes" id="UP001295684"/>
    </source>
</evidence>
<comment type="similarity">
    <text evidence="1">Belongs to the TIM50 family.</text>
</comment>
<accession>A0AAD1XFU9</accession>
<dbReference type="Proteomes" id="UP001295684">
    <property type="component" value="Unassembled WGS sequence"/>
</dbReference>
<dbReference type="EMBL" id="CAMPGE010011632">
    <property type="protein sequence ID" value="CAI2370452.1"/>
    <property type="molecule type" value="Genomic_DNA"/>
</dbReference>
<dbReference type="InterPro" id="IPR050365">
    <property type="entry name" value="TIM50"/>
</dbReference>
<dbReference type="PROSITE" id="PS50969">
    <property type="entry name" value="FCP1"/>
    <property type="match status" value="1"/>
</dbReference>
<keyword evidence="5" id="KW-1185">Reference proteome</keyword>
<feature type="region of interest" description="Disordered" evidence="2">
    <location>
        <begin position="83"/>
        <end position="108"/>
    </location>
</feature>
<sequence length="533" mass="61347">MESKSKDLPCESWDSCDYIDDGDLDPIKGTDISKRNSVKHFKVNSFDFLKRKGSVRASSNNLTVQRDSLNAEKNAFIAQMKCKSMREKEPQSPIKSEGALRSDSQMFESSKNKSKFRIFKEKANLKINLSVNNSEASKKQIVTKIPMNFIQSNKVLDNLGSLTPIKEKENLESEKEKEDTYEKYLQEIAEVGDLPHAIHISDEHVLQPGINRSSIPNNMNENSECAFQVFTARPNSQRIKVFNFLPSDIVKRIPLDNIEECKSEESNPFLAAQSLLIDSGATPIFKEPAPGFSEKNEAYWLASNAKADFDHADRYLYEFFNHKDYHNFKEEFQKTSCSPSMRATKPKKVCIGEHDPEKKIALIEIDKTIMLISEEKIEDMPFYSYIDKEFASHLGREPFYIYLRPFVFGFLKALMREYELVVYSKLEKKLLIFLLDILQSENEYFTISISHCVQGKPKCLSRFFTEGRSQKNMVLIDSSPEVASANMSNCVPIHPFKGEKLDVFLVYLRKYMLELSAMEDMSEKIEKDFSIMN</sequence>
<dbReference type="AlphaFoldDB" id="A0AAD1XFU9"/>
<evidence type="ECO:0000313" key="4">
    <source>
        <dbReference type="EMBL" id="CAI2370452.1"/>
    </source>
</evidence>
<dbReference type="GO" id="GO:0015031">
    <property type="term" value="P:protein transport"/>
    <property type="evidence" value="ECO:0007669"/>
    <property type="project" value="UniProtKB-KW"/>
</dbReference>
<feature type="domain" description="FCP1 homology" evidence="3">
    <location>
        <begin position="354"/>
        <end position="515"/>
    </location>
</feature>
<comment type="function">
    <text evidence="1">Essential component of the TIM23 complex, a complex that mediates the translocation of transit peptide-containing proteins across the mitochondrial inner membrane.</text>
</comment>
<evidence type="ECO:0000256" key="2">
    <source>
        <dbReference type="SAM" id="MobiDB-lite"/>
    </source>
</evidence>
<keyword evidence="1" id="KW-0809">Transit peptide</keyword>
<keyword evidence="1" id="KW-0811">Translocation</keyword>
<dbReference type="GO" id="GO:0005744">
    <property type="term" value="C:TIM23 mitochondrial import inner membrane translocase complex"/>
    <property type="evidence" value="ECO:0007669"/>
    <property type="project" value="UniProtKB-UniRule"/>
</dbReference>
<reference evidence="4" key="1">
    <citation type="submission" date="2023-07" db="EMBL/GenBank/DDBJ databases">
        <authorList>
            <consortium name="AG Swart"/>
            <person name="Singh M."/>
            <person name="Singh A."/>
            <person name="Seah K."/>
            <person name="Emmerich C."/>
        </authorList>
    </citation>
    <scope>NUCLEOTIDE SEQUENCE</scope>
    <source>
        <strain evidence="4">DP1</strain>
    </source>
</reference>
<comment type="caution">
    <text evidence="4">The sequence shown here is derived from an EMBL/GenBank/DDBJ whole genome shotgun (WGS) entry which is preliminary data.</text>
</comment>
<gene>
    <name evidence="4" type="ORF">ECRASSUSDP1_LOCUS11765</name>
</gene>
<name>A0AAD1XFU9_EUPCR</name>
<evidence type="ECO:0000259" key="3">
    <source>
        <dbReference type="PROSITE" id="PS50969"/>
    </source>
</evidence>
<keyword evidence="1" id="KW-0496">Mitochondrion</keyword>
<proteinExistence type="inferred from homology"/>
<dbReference type="SUPFAM" id="SSF56784">
    <property type="entry name" value="HAD-like"/>
    <property type="match status" value="1"/>
</dbReference>